<dbReference type="STRING" id="265726.KY46_15620"/>
<dbReference type="Proteomes" id="UP000033633">
    <property type="component" value="Unassembled WGS sequence"/>
</dbReference>
<evidence type="ECO:0000313" key="3">
    <source>
        <dbReference type="Proteomes" id="UP000033633"/>
    </source>
</evidence>
<organism evidence="2 3">
    <name type="scientific">Photobacterium halotolerans</name>
    <dbReference type="NCBI Taxonomy" id="265726"/>
    <lineage>
        <taxon>Bacteria</taxon>
        <taxon>Pseudomonadati</taxon>
        <taxon>Pseudomonadota</taxon>
        <taxon>Gammaproteobacteria</taxon>
        <taxon>Vibrionales</taxon>
        <taxon>Vibrionaceae</taxon>
        <taxon>Photobacterium</taxon>
    </lineage>
</organism>
<sequence length="71" mass="7934">MSNSSLVVLIQCIYVAFAASEVASGAALNCKPRIVLLSTRRDQIIHADYKISSRRVSALRQLAQIKLQYQR</sequence>
<evidence type="ECO:0000313" key="2">
    <source>
        <dbReference type="EMBL" id="KKC99004.1"/>
    </source>
</evidence>
<gene>
    <name evidence="2" type="ORF">KY46_15620</name>
</gene>
<dbReference type="EMBL" id="JWYV01000014">
    <property type="protein sequence ID" value="KKC99004.1"/>
    <property type="molecule type" value="Genomic_DNA"/>
</dbReference>
<accession>A0A0F5VBX7</accession>
<dbReference type="AlphaFoldDB" id="A0A0F5VBX7"/>
<proteinExistence type="predicted"/>
<reference evidence="2 3" key="1">
    <citation type="submission" date="2014-12" db="EMBL/GenBank/DDBJ databases">
        <title>Mercury Reductase activity and rhizosphere competence traits in the genome of root associated Photobacterium halotolerans MELD1.</title>
        <authorList>
            <person name="Mathew D.C."/>
            <person name="Huang C.-C."/>
        </authorList>
    </citation>
    <scope>NUCLEOTIDE SEQUENCE [LARGE SCALE GENOMIC DNA]</scope>
    <source>
        <strain evidence="2 3">MELD1</strain>
    </source>
</reference>
<comment type="caution">
    <text evidence="2">The sequence shown here is derived from an EMBL/GenBank/DDBJ whole genome shotgun (WGS) entry which is preliminary data.</text>
</comment>
<feature type="chain" id="PRO_5002496248" description="Secreted protein" evidence="1">
    <location>
        <begin position="19"/>
        <end position="71"/>
    </location>
</feature>
<name>A0A0F5VBX7_9GAMM</name>
<feature type="signal peptide" evidence="1">
    <location>
        <begin position="1"/>
        <end position="18"/>
    </location>
</feature>
<keyword evidence="1" id="KW-0732">Signal</keyword>
<evidence type="ECO:0000256" key="1">
    <source>
        <dbReference type="SAM" id="SignalP"/>
    </source>
</evidence>
<evidence type="ECO:0008006" key="4">
    <source>
        <dbReference type="Google" id="ProtNLM"/>
    </source>
</evidence>
<keyword evidence="3" id="KW-1185">Reference proteome</keyword>
<protein>
    <recommendedName>
        <fullName evidence="4">Secreted protein</fullName>
    </recommendedName>
</protein>